<dbReference type="GO" id="GO:0005634">
    <property type="term" value="C:nucleus"/>
    <property type="evidence" value="ECO:0007669"/>
    <property type="project" value="UniProtKB-SubCell"/>
</dbReference>
<name>A0A2H9ZTV4_9ASPA</name>
<keyword evidence="5" id="KW-0539">Nucleus</keyword>
<feature type="domain" description="Condensin II complex subunit H2 middle" evidence="10">
    <location>
        <begin position="153"/>
        <end position="300"/>
    </location>
</feature>
<reference evidence="11 12" key="1">
    <citation type="journal article" date="2017" name="Nature">
        <title>The Apostasia genome and the evolution of orchids.</title>
        <authorList>
            <person name="Zhang G.Q."/>
            <person name="Liu K.W."/>
            <person name="Li Z."/>
            <person name="Lohaus R."/>
            <person name="Hsiao Y.Y."/>
            <person name="Niu S.C."/>
            <person name="Wang J.Y."/>
            <person name="Lin Y.C."/>
            <person name="Xu Q."/>
            <person name="Chen L.J."/>
            <person name="Yoshida K."/>
            <person name="Fujiwara S."/>
            <person name="Wang Z.W."/>
            <person name="Zhang Y.Q."/>
            <person name="Mitsuda N."/>
            <person name="Wang M."/>
            <person name="Liu G.H."/>
            <person name="Pecoraro L."/>
            <person name="Huang H.X."/>
            <person name="Xiao X.J."/>
            <person name="Lin M."/>
            <person name="Wu X.Y."/>
            <person name="Wu W.L."/>
            <person name="Chen Y.Y."/>
            <person name="Chang S.B."/>
            <person name="Sakamoto S."/>
            <person name="Ohme-Takagi M."/>
            <person name="Yagi M."/>
            <person name="Zeng S.J."/>
            <person name="Shen C.Y."/>
            <person name="Yeh C.M."/>
            <person name="Luo Y.B."/>
            <person name="Tsai W.C."/>
            <person name="Van de Peer Y."/>
            <person name="Liu Z.J."/>
        </authorList>
    </citation>
    <scope>NUCLEOTIDE SEQUENCE [LARGE SCALE GENOMIC DNA]</scope>
    <source>
        <strain evidence="12">cv. Shenzhen</strain>
        <tissue evidence="11">Stem</tissue>
    </source>
</reference>
<evidence type="ECO:0000256" key="6">
    <source>
        <dbReference type="ARBA" id="ARBA00030479"/>
    </source>
</evidence>
<dbReference type="STRING" id="1088818.A0A2H9ZTV4"/>
<organism evidence="11 12">
    <name type="scientific">Apostasia shenzhenica</name>
    <dbReference type="NCBI Taxonomy" id="1088818"/>
    <lineage>
        <taxon>Eukaryota</taxon>
        <taxon>Viridiplantae</taxon>
        <taxon>Streptophyta</taxon>
        <taxon>Embryophyta</taxon>
        <taxon>Tracheophyta</taxon>
        <taxon>Spermatophyta</taxon>
        <taxon>Magnoliopsida</taxon>
        <taxon>Liliopsida</taxon>
        <taxon>Asparagales</taxon>
        <taxon>Orchidaceae</taxon>
        <taxon>Apostasioideae</taxon>
        <taxon>Apostasia</taxon>
    </lineage>
</organism>
<evidence type="ECO:0000256" key="5">
    <source>
        <dbReference type="ARBA" id="ARBA00023242"/>
    </source>
</evidence>
<accession>A0A2H9ZTV4</accession>
<evidence type="ECO:0000256" key="7">
    <source>
        <dbReference type="SAM" id="MobiDB-lite"/>
    </source>
</evidence>
<feature type="region of interest" description="Disordered" evidence="7">
    <location>
        <begin position="291"/>
        <end position="336"/>
    </location>
</feature>
<dbReference type="InterPro" id="IPR031737">
    <property type="entry name" value="CNDH2_C"/>
</dbReference>
<gene>
    <name evidence="11" type="primary">CAPH2</name>
    <name evidence="11" type="ORF">AXF42_Ash019705</name>
</gene>
<sequence length="657" mass="72692">MSDREEPFEAGGGSSGIGGRIHFLQPNRDLKSNWEVDLAKKLEEYLLKICAGEVSSDQSVNFAEAALLLQGSVQVYSRKVEYLYSLVLHALDFLSQKRQDQQEKSSTEPVVGVPGVVDEESEIFLGLDDVPVESKIQLDDGVDRHDFLKHCLKAPASLLVLEGDCLNTTGDANELDSYLLATCDFYGDFLLLDPCDVAGIDSFLENNAVDHVQASNQRDASLRSKTHETSFLSPNKSSNGSAKRSIGNDKSQNNHGSENNGLNQFSEPYDGQRYSGEDMCHADEPYYESADVRDDSDEDDDPWKPLNPHEPGNLKIKPFRKGKIRQISPSSRRKTLTSQFPLAKLDGIISPEFAESFEVKLRLQETQNKSESPPLFEKLRGSFSFGEHGSFDFIDRYGDEDQEDGGENDFPDYEQAEGDLGMEAPSFAYKGMDDTANCDVAGTSSLDDLDSDMNLEELCKIHLDSLLATIAEPEKQTGIAARVSTWKQRIEQTLEEKDKHPAFDIHRSGERIMEKISLEADDNGVVSFTDLVAGQPMHEIARSFSALLQLVNNGDVDLQRAPSAGGIICHTAENPFHIKLLQSEWGKVQVDIPSTKKRVPPPLSKGGSEALSPLKPPRHSGKPSVKLKMGGLTHYTPQRKRRRKSTVTENLPSAADI</sequence>
<dbReference type="GO" id="GO:0051306">
    <property type="term" value="P:mitotic sister chromatid separation"/>
    <property type="evidence" value="ECO:0007669"/>
    <property type="project" value="TreeGrafter"/>
</dbReference>
<evidence type="ECO:0000313" key="12">
    <source>
        <dbReference type="Proteomes" id="UP000236161"/>
    </source>
</evidence>
<dbReference type="InterPro" id="IPR009378">
    <property type="entry name" value="H2_N"/>
</dbReference>
<dbReference type="InterPro" id="IPR031719">
    <property type="entry name" value="H2_M"/>
</dbReference>
<dbReference type="OrthoDB" id="10038475at2759"/>
<dbReference type="PANTHER" id="PTHR14324">
    <property type="entry name" value="CONDENSIN-2 COMPLEX SUBUNIT H2"/>
    <property type="match status" value="1"/>
</dbReference>
<protein>
    <recommendedName>
        <fullName evidence="3">Condensin-2 complex subunit H2</fullName>
    </recommendedName>
    <alternativeName>
        <fullName evidence="6">Non-SMC condensin II complex subunit H2</fullName>
    </alternativeName>
</protein>
<keyword evidence="12" id="KW-1185">Reference proteome</keyword>
<feature type="region of interest" description="Disordered" evidence="7">
    <location>
        <begin position="594"/>
        <end position="657"/>
    </location>
</feature>
<feature type="compositionally biased region" description="Polar residues" evidence="7">
    <location>
        <begin position="229"/>
        <end position="266"/>
    </location>
</feature>
<dbReference type="Pfam" id="PF06278">
    <property type="entry name" value="CNDH2_N"/>
    <property type="match status" value="1"/>
</dbReference>
<dbReference type="Pfam" id="PF16858">
    <property type="entry name" value="CNDH2_C"/>
    <property type="match status" value="1"/>
</dbReference>
<feature type="domain" description="Condensin II complex subunit H2 N-terminal" evidence="8">
    <location>
        <begin position="22"/>
        <end position="131"/>
    </location>
</feature>
<evidence type="ECO:0000313" key="11">
    <source>
        <dbReference type="EMBL" id="PKA46722.1"/>
    </source>
</evidence>
<keyword evidence="4" id="KW-0226">DNA condensation</keyword>
<feature type="compositionally biased region" description="Gly residues" evidence="7">
    <location>
        <begin position="10"/>
        <end position="19"/>
    </location>
</feature>
<feature type="domain" description="Condensin-2 complex subunit H2 C-terminal" evidence="9">
    <location>
        <begin position="455"/>
        <end position="584"/>
    </location>
</feature>
<feature type="region of interest" description="Disordered" evidence="7">
    <location>
        <begin position="1"/>
        <end position="20"/>
    </location>
</feature>
<dbReference type="AlphaFoldDB" id="A0A2H9ZTV4"/>
<dbReference type="Proteomes" id="UP000236161">
    <property type="component" value="Unassembled WGS sequence"/>
</dbReference>
<evidence type="ECO:0000259" key="8">
    <source>
        <dbReference type="Pfam" id="PF06278"/>
    </source>
</evidence>
<dbReference type="GO" id="GO:0000796">
    <property type="term" value="C:condensin complex"/>
    <property type="evidence" value="ECO:0007669"/>
    <property type="project" value="TreeGrafter"/>
</dbReference>
<evidence type="ECO:0000259" key="9">
    <source>
        <dbReference type="Pfam" id="PF16858"/>
    </source>
</evidence>
<evidence type="ECO:0000256" key="1">
    <source>
        <dbReference type="ARBA" id="ARBA00004123"/>
    </source>
</evidence>
<dbReference type="GO" id="GO:0003682">
    <property type="term" value="F:chromatin binding"/>
    <property type="evidence" value="ECO:0007669"/>
    <property type="project" value="TreeGrafter"/>
</dbReference>
<dbReference type="GO" id="GO:0010032">
    <property type="term" value="P:meiotic chromosome condensation"/>
    <property type="evidence" value="ECO:0007669"/>
    <property type="project" value="TreeGrafter"/>
</dbReference>
<evidence type="ECO:0000256" key="3">
    <source>
        <dbReference type="ARBA" id="ARBA00016903"/>
    </source>
</evidence>
<feature type="region of interest" description="Disordered" evidence="7">
    <location>
        <begin position="215"/>
        <end position="279"/>
    </location>
</feature>
<proteinExistence type="inferred from homology"/>
<comment type="subcellular location">
    <subcellularLocation>
        <location evidence="1">Nucleus</location>
    </subcellularLocation>
</comment>
<comment type="similarity">
    <text evidence="2">Belongs to the CND2 H2 (condensin-2 subunit 2) family.</text>
</comment>
<evidence type="ECO:0000259" key="10">
    <source>
        <dbReference type="Pfam" id="PF16869"/>
    </source>
</evidence>
<dbReference type="EMBL" id="KZ454055">
    <property type="protein sequence ID" value="PKA46722.1"/>
    <property type="molecule type" value="Genomic_DNA"/>
</dbReference>
<dbReference type="Pfam" id="PF16869">
    <property type="entry name" value="CNDH2_M"/>
    <property type="match status" value="1"/>
</dbReference>
<dbReference type="InterPro" id="IPR031739">
    <property type="entry name" value="Ncaph2"/>
</dbReference>
<evidence type="ECO:0000256" key="4">
    <source>
        <dbReference type="ARBA" id="ARBA00023067"/>
    </source>
</evidence>
<dbReference type="PANTHER" id="PTHR14324:SF3">
    <property type="entry name" value="CONDENSIN-2 COMPLEX SUBUNIT H2"/>
    <property type="match status" value="1"/>
</dbReference>
<evidence type="ECO:0000256" key="2">
    <source>
        <dbReference type="ARBA" id="ARBA00007844"/>
    </source>
</evidence>